<evidence type="ECO:0000256" key="2">
    <source>
        <dbReference type="SAM" id="MobiDB-lite"/>
    </source>
</evidence>
<feature type="region of interest" description="Disordered" evidence="2">
    <location>
        <begin position="219"/>
        <end position="246"/>
    </location>
</feature>
<protein>
    <submittedName>
        <fullName evidence="3">Uncharacterized protein</fullName>
    </submittedName>
</protein>
<dbReference type="VEuPathDB" id="TriTrypDB:BCY84_18393"/>
<feature type="region of interest" description="Disordered" evidence="2">
    <location>
        <begin position="338"/>
        <end position="369"/>
    </location>
</feature>
<proteinExistence type="predicted"/>
<feature type="coiled-coil region" evidence="1">
    <location>
        <begin position="40"/>
        <end position="71"/>
    </location>
</feature>
<accession>A0A7J6Y9K9</accession>
<feature type="region of interest" description="Disordered" evidence="2">
    <location>
        <begin position="293"/>
        <end position="321"/>
    </location>
</feature>
<feature type="compositionally biased region" description="Basic and acidic residues" evidence="2">
    <location>
        <begin position="297"/>
        <end position="307"/>
    </location>
</feature>
<evidence type="ECO:0000313" key="3">
    <source>
        <dbReference type="EMBL" id="KAF5223235.1"/>
    </source>
</evidence>
<evidence type="ECO:0000313" key="4">
    <source>
        <dbReference type="Proteomes" id="UP000583944"/>
    </source>
</evidence>
<dbReference type="AlphaFoldDB" id="A0A7J6Y9K9"/>
<dbReference type="VEuPathDB" id="TriTrypDB:ECC02_003775"/>
<dbReference type="EMBL" id="JABDHM010000021">
    <property type="protein sequence ID" value="KAF5223235.1"/>
    <property type="molecule type" value="Genomic_DNA"/>
</dbReference>
<gene>
    <name evidence="3" type="ORF">ECC02_003775</name>
</gene>
<organism evidence="3 4">
    <name type="scientific">Trypanosoma cruzi</name>
    <dbReference type="NCBI Taxonomy" id="5693"/>
    <lineage>
        <taxon>Eukaryota</taxon>
        <taxon>Discoba</taxon>
        <taxon>Euglenozoa</taxon>
        <taxon>Kinetoplastea</taxon>
        <taxon>Metakinetoplastina</taxon>
        <taxon>Trypanosomatida</taxon>
        <taxon>Trypanosomatidae</taxon>
        <taxon>Trypanosoma</taxon>
        <taxon>Schizotrypanum</taxon>
    </lineage>
</organism>
<sequence length="408" mass="44320">MGGNSSLFLPLRRCGGNIWRLFVLSCACGVLLAMKTTHHLKSLINDLEVYERELKEKVQQKEEELKQLLQRIGPVTVIAGLPPSSFSGPWHLRITREADGKTDSEGVLSPSPCITEERRHLQYTVGGGDSVGKHRSEKSDAKQRKDTLLSIDIDAVSSISFASTSSAESVETLEMAQQLLTVCDRAKDGQARRVRFVSRSPQVLSNAVEALAAVAAVEGETGEKARGTPLPLSQASQALTGEGGDTDNKDVDALMLIRNITATSNMGLEATNHADLPSRVHEDNEEPCYIRGRRKQKEQQQQKEEVQLHPLHTVTSDASPTNAEDISAVVELPKVNSTPGSCVTRSLRRHRSESGQPQQLCSGPPAKRSQISVSPTVSAAWPYHVSDTQMEGRGAGIILACGPTLFFE</sequence>
<evidence type="ECO:0000256" key="1">
    <source>
        <dbReference type="SAM" id="Coils"/>
    </source>
</evidence>
<reference evidence="3 4" key="1">
    <citation type="journal article" date="2019" name="Genome Biol. Evol.">
        <title>Nanopore Sequencing Significantly Improves Genome Assembly of the Protozoan Parasite Trypanosoma cruzi.</title>
        <authorList>
            <person name="Diaz-Viraque F."/>
            <person name="Pita S."/>
            <person name="Greif G."/>
            <person name="de Souza R.C.M."/>
            <person name="Iraola G."/>
            <person name="Robello C."/>
        </authorList>
    </citation>
    <scope>NUCLEOTIDE SEQUENCE [LARGE SCALE GENOMIC DNA]</scope>
    <source>
        <strain evidence="3 4">Berenice</strain>
    </source>
</reference>
<comment type="caution">
    <text evidence="3">The sequence shown here is derived from an EMBL/GenBank/DDBJ whole genome shotgun (WGS) entry which is preliminary data.</text>
</comment>
<dbReference type="Proteomes" id="UP000583944">
    <property type="component" value="Unassembled WGS sequence"/>
</dbReference>
<name>A0A7J6Y9K9_TRYCR</name>
<keyword evidence="1" id="KW-0175">Coiled coil</keyword>